<organism evidence="2 3">
    <name type="scientific">Truncatella angustata</name>
    <dbReference type="NCBI Taxonomy" id="152316"/>
    <lineage>
        <taxon>Eukaryota</taxon>
        <taxon>Fungi</taxon>
        <taxon>Dikarya</taxon>
        <taxon>Ascomycota</taxon>
        <taxon>Pezizomycotina</taxon>
        <taxon>Sordariomycetes</taxon>
        <taxon>Xylariomycetidae</taxon>
        <taxon>Amphisphaeriales</taxon>
        <taxon>Sporocadaceae</taxon>
        <taxon>Truncatella</taxon>
    </lineage>
</organism>
<dbReference type="GeneID" id="70136669"/>
<keyword evidence="3" id="KW-1185">Reference proteome</keyword>
<accession>A0A9P8UE36</accession>
<dbReference type="EMBL" id="JAGPXC010000007">
    <property type="protein sequence ID" value="KAH6648255.1"/>
    <property type="molecule type" value="Genomic_DNA"/>
</dbReference>
<sequence>MEKAPYRLDDLPYTKEGSGQALPVFGQYADGSSRVLSQQGELLAKVTGDALKDCTLDERKHYVECQQNIISFELKVVRAALSQTHHGILEKYKANIDAFVVHTVWDRPQLDILHKDDLRAMEAQLLAKLKWIDTIDWYLNIPAVDKQSTQGAQAALLPAMQLPVPPQIIQALEHSESIQYKRTLVQSPLMDSAMGIDITPTLEIASIDRSEFANINALSLKKDEGISGAHNDLPSSQGPRNDTKEAVAHSDKIHLHNALHDSLKSARPCLSMRANKYLTPDRPSLPCFAAECGDYISSAIG</sequence>
<dbReference type="Proteomes" id="UP000758603">
    <property type="component" value="Unassembled WGS sequence"/>
</dbReference>
<comment type="caution">
    <text evidence="2">The sequence shown here is derived from an EMBL/GenBank/DDBJ whole genome shotgun (WGS) entry which is preliminary data.</text>
</comment>
<dbReference type="RefSeq" id="XP_045954762.1">
    <property type="nucleotide sequence ID" value="XM_046107778.1"/>
</dbReference>
<dbReference type="AlphaFoldDB" id="A0A9P8UE36"/>
<proteinExistence type="predicted"/>
<name>A0A9P8UE36_9PEZI</name>
<gene>
    <name evidence="2" type="ORF">BKA67DRAFT_661243</name>
</gene>
<protein>
    <submittedName>
        <fullName evidence="2">Uncharacterized protein</fullName>
    </submittedName>
</protein>
<feature type="region of interest" description="Disordered" evidence="1">
    <location>
        <begin position="226"/>
        <end position="247"/>
    </location>
</feature>
<reference evidence="2" key="1">
    <citation type="journal article" date="2021" name="Nat. Commun.">
        <title>Genetic determinants of endophytism in the Arabidopsis root mycobiome.</title>
        <authorList>
            <person name="Mesny F."/>
            <person name="Miyauchi S."/>
            <person name="Thiergart T."/>
            <person name="Pickel B."/>
            <person name="Atanasova L."/>
            <person name="Karlsson M."/>
            <person name="Huettel B."/>
            <person name="Barry K.W."/>
            <person name="Haridas S."/>
            <person name="Chen C."/>
            <person name="Bauer D."/>
            <person name="Andreopoulos W."/>
            <person name="Pangilinan J."/>
            <person name="LaButti K."/>
            <person name="Riley R."/>
            <person name="Lipzen A."/>
            <person name="Clum A."/>
            <person name="Drula E."/>
            <person name="Henrissat B."/>
            <person name="Kohler A."/>
            <person name="Grigoriev I.V."/>
            <person name="Martin F.M."/>
            <person name="Hacquard S."/>
        </authorList>
    </citation>
    <scope>NUCLEOTIDE SEQUENCE</scope>
    <source>
        <strain evidence="2">MPI-SDFR-AT-0073</strain>
    </source>
</reference>
<evidence type="ECO:0000313" key="3">
    <source>
        <dbReference type="Proteomes" id="UP000758603"/>
    </source>
</evidence>
<evidence type="ECO:0000256" key="1">
    <source>
        <dbReference type="SAM" id="MobiDB-lite"/>
    </source>
</evidence>
<evidence type="ECO:0000313" key="2">
    <source>
        <dbReference type="EMBL" id="KAH6648255.1"/>
    </source>
</evidence>